<dbReference type="InterPro" id="IPR016187">
    <property type="entry name" value="CTDL_fold"/>
</dbReference>
<dbReference type="EMBL" id="CAAE01007145">
    <property type="protein sequence ID" value="CAF89796.1"/>
    <property type="molecule type" value="Genomic_DNA"/>
</dbReference>
<evidence type="ECO:0000256" key="3">
    <source>
        <dbReference type="ARBA" id="ARBA00022617"/>
    </source>
</evidence>
<dbReference type="CDD" id="cd03590">
    <property type="entry name" value="CLECT_DC-SIGN_like"/>
    <property type="match status" value="1"/>
</dbReference>
<keyword evidence="6" id="KW-0408">Iron</keyword>
<feature type="region of interest" description="Disordered" evidence="13">
    <location>
        <begin position="504"/>
        <end position="525"/>
    </location>
</feature>
<feature type="domain" description="C-type lectin" evidence="14">
    <location>
        <begin position="850"/>
        <end position="968"/>
    </location>
</feature>
<dbReference type="PANTHER" id="PTHR21281">
    <property type="entry name" value="CYTOCHROME B5 DOMAIN-CONTAINING PROTEIN 1"/>
    <property type="match status" value="1"/>
</dbReference>
<dbReference type="PROSITE" id="PS00615">
    <property type="entry name" value="C_TYPE_LECTIN_1"/>
    <property type="match status" value="1"/>
</dbReference>
<gene>
    <name evidence="16" type="ORF">GSTENG00003804001</name>
</gene>
<keyword evidence="4" id="KW-0479">Metal-binding</keyword>
<evidence type="ECO:0000256" key="2">
    <source>
        <dbReference type="ARBA" id="ARBA00022490"/>
    </source>
</evidence>
<reference evidence="16" key="2">
    <citation type="submission" date="2004-02" db="EMBL/GenBank/DDBJ databases">
        <authorList>
            <consortium name="Genoscope"/>
            <consortium name="Whitehead Institute Centre for Genome Research"/>
        </authorList>
    </citation>
    <scope>NUCLEOTIDE SEQUENCE</scope>
</reference>
<comment type="similarity">
    <text evidence="10">Belongs to the cytochrome b5 family.</text>
</comment>
<evidence type="ECO:0000256" key="10">
    <source>
        <dbReference type="ARBA" id="ARBA00038168"/>
    </source>
</evidence>
<comment type="function">
    <text evidence="12">Radial spoke stalk protein that binds heme under oxidizing conditions. Required for the coordinated beating of multiple cilia maybe by functioning in a redox signaling pathway.</text>
</comment>
<evidence type="ECO:0000256" key="12">
    <source>
        <dbReference type="ARBA" id="ARBA00046139"/>
    </source>
</evidence>
<feature type="compositionally biased region" description="Basic and acidic residues" evidence="13">
    <location>
        <begin position="216"/>
        <end position="229"/>
    </location>
</feature>
<dbReference type="SUPFAM" id="SSF55856">
    <property type="entry name" value="Cytochrome b5-like heme/steroid binding domain"/>
    <property type="match status" value="3"/>
</dbReference>
<evidence type="ECO:0000313" key="16">
    <source>
        <dbReference type="EMBL" id="CAF89796.1"/>
    </source>
</evidence>
<evidence type="ECO:0000256" key="6">
    <source>
        <dbReference type="ARBA" id="ARBA00023004"/>
    </source>
</evidence>
<reference evidence="16" key="1">
    <citation type="journal article" date="2004" name="Nature">
        <title>Genome duplication in the teleost fish Tetraodon nigroviridis reveals the early vertebrate proto-karyotype.</title>
        <authorList>
            <person name="Jaillon O."/>
            <person name="Aury J.-M."/>
            <person name="Brunet F."/>
            <person name="Petit J.-L."/>
            <person name="Stange-Thomann N."/>
            <person name="Mauceli E."/>
            <person name="Bouneau L."/>
            <person name="Fischer C."/>
            <person name="Ozouf-Costaz C."/>
            <person name="Bernot A."/>
            <person name="Nicaud S."/>
            <person name="Jaffe D."/>
            <person name="Fisher S."/>
            <person name="Lutfalla G."/>
            <person name="Dossat C."/>
            <person name="Segurens B."/>
            <person name="Dasilva C."/>
            <person name="Salanoubat M."/>
            <person name="Levy M."/>
            <person name="Boudet N."/>
            <person name="Castellano S."/>
            <person name="Anthouard V."/>
            <person name="Jubin C."/>
            <person name="Castelli V."/>
            <person name="Katinka M."/>
            <person name="Vacherie B."/>
            <person name="Biemont C."/>
            <person name="Skalli Z."/>
            <person name="Cattolico L."/>
            <person name="Poulain J."/>
            <person name="De Berardinis V."/>
            <person name="Cruaud C."/>
            <person name="Duprat S."/>
            <person name="Brottier P."/>
            <person name="Coutanceau J.-P."/>
            <person name="Gouzy J."/>
            <person name="Parra G."/>
            <person name="Lardier G."/>
            <person name="Chapple C."/>
            <person name="McKernan K.J."/>
            <person name="McEwan P."/>
            <person name="Bosak S."/>
            <person name="Kellis M."/>
            <person name="Volff J.-N."/>
            <person name="Guigo R."/>
            <person name="Zody M.C."/>
            <person name="Mesirov J."/>
            <person name="Lindblad-Toh K."/>
            <person name="Birren B."/>
            <person name="Nusbaum C."/>
            <person name="Kahn D."/>
            <person name="Robinson-Rechavi M."/>
            <person name="Laudet V."/>
            <person name="Schachter V."/>
            <person name="Quetier F."/>
            <person name="Saurin W."/>
            <person name="Scarpelli C."/>
            <person name="Wincker P."/>
            <person name="Lander E.S."/>
            <person name="Weissenbach J."/>
            <person name="Roest Crollius H."/>
        </authorList>
    </citation>
    <scope>NUCLEOTIDE SEQUENCE [LARGE SCALE GENOMIC DNA]</scope>
</reference>
<dbReference type="Pfam" id="PF00173">
    <property type="entry name" value="Cyt-b5"/>
    <property type="match status" value="2"/>
</dbReference>
<dbReference type="GO" id="GO:0005930">
    <property type="term" value="C:axoneme"/>
    <property type="evidence" value="ECO:0007669"/>
    <property type="project" value="UniProtKB-SubCell"/>
</dbReference>
<dbReference type="InterPro" id="IPR001304">
    <property type="entry name" value="C-type_lectin-like"/>
</dbReference>
<comment type="caution">
    <text evidence="16">The sequence shown here is derived from an EMBL/GenBank/DDBJ whole genome shotgun (WGS) entry which is preliminary data.</text>
</comment>
<dbReference type="InterPro" id="IPR052320">
    <property type="entry name" value="Cytochrome_b5_domain"/>
</dbReference>
<evidence type="ECO:0000256" key="8">
    <source>
        <dbReference type="ARBA" id="ARBA00023212"/>
    </source>
</evidence>
<evidence type="ECO:0000256" key="7">
    <source>
        <dbReference type="ARBA" id="ARBA00023157"/>
    </source>
</evidence>
<dbReference type="SMART" id="SM00034">
    <property type="entry name" value="CLECT"/>
    <property type="match status" value="1"/>
</dbReference>
<keyword evidence="9" id="KW-0966">Cell projection</keyword>
<keyword evidence="7" id="KW-1015">Disulfide bond</keyword>
<feature type="region of interest" description="Disordered" evidence="13">
    <location>
        <begin position="713"/>
        <end position="734"/>
    </location>
</feature>
<keyword evidence="2" id="KW-0963">Cytoplasm</keyword>
<accession>Q4TBD6</accession>
<evidence type="ECO:0000259" key="15">
    <source>
        <dbReference type="PROSITE" id="PS50255"/>
    </source>
</evidence>
<evidence type="ECO:0000256" key="9">
    <source>
        <dbReference type="ARBA" id="ARBA00023273"/>
    </source>
</evidence>
<proteinExistence type="inferred from homology"/>
<dbReference type="InterPro" id="IPR001199">
    <property type="entry name" value="Cyt_B5-like_heme/steroid-bd"/>
</dbReference>
<dbReference type="PANTHER" id="PTHR21281:SF0">
    <property type="entry name" value="CYTOCHROME B5 DOMAIN-CONTAINING PROTEIN 1"/>
    <property type="match status" value="1"/>
</dbReference>
<feature type="region of interest" description="Disordered" evidence="13">
    <location>
        <begin position="195"/>
        <end position="237"/>
    </location>
</feature>
<name>Q4TBD6_TETNG</name>
<dbReference type="Pfam" id="PF00059">
    <property type="entry name" value="Lectin_C"/>
    <property type="match status" value="1"/>
</dbReference>
<dbReference type="GO" id="GO:0046872">
    <property type="term" value="F:metal ion binding"/>
    <property type="evidence" value="ECO:0007669"/>
    <property type="project" value="UniProtKB-KW"/>
</dbReference>
<dbReference type="Gene3D" id="3.10.120.10">
    <property type="entry name" value="Cytochrome b5-like heme/steroid binding domain"/>
    <property type="match status" value="3"/>
</dbReference>
<keyword evidence="5" id="KW-0430">Lectin</keyword>
<feature type="domain" description="Cytochrome b5 heme-binding" evidence="15">
    <location>
        <begin position="295"/>
        <end position="410"/>
    </location>
</feature>
<dbReference type="InterPro" id="IPR016186">
    <property type="entry name" value="C-type_lectin-like/link_sf"/>
</dbReference>
<evidence type="ECO:0000256" key="5">
    <source>
        <dbReference type="ARBA" id="ARBA00022734"/>
    </source>
</evidence>
<dbReference type="SMART" id="SM01117">
    <property type="entry name" value="Cyt-b5"/>
    <property type="match status" value="3"/>
</dbReference>
<evidence type="ECO:0000256" key="11">
    <source>
        <dbReference type="ARBA" id="ARBA00040649"/>
    </source>
</evidence>
<dbReference type="GO" id="GO:0030246">
    <property type="term" value="F:carbohydrate binding"/>
    <property type="evidence" value="ECO:0007669"/>
    <property type="project" value="UniProtKB-KW"/>
</dbReference>
<dbReference type="SUPFAM" id="SSF56436">
    <property type="entry name" value="C-type lectin-like"/>
    <property type="match status" value="1"/>
</dbReference>
<evidence type="ECO:0000256" key="1">
    <source>
        <dbReference type="ARBA" id="ARBA00004430"/>
    </source>
</evidence>
<keyword evidence="3" id="KW-0349">Heme</keyword>
<dbReference type="Gene3D" id="3.10.100.10">
    <property type="entry name" value="Mannose-Binding Protein A, subunit A"/>
    <property type="match status" value="1"/>
</dbReference>
<dbReference type="InterPro" id="IPR036400">
    <property type="entry name" value="Cyt_B5-like_heme/steroid_sf"/>
</dbReference>
<organism evidence="16">
    <name type="scientific">Tetraodon nigroviridis</name>
    <name type="common">Spotted green pufferfish</name>
    <name type="synonym">Chelonodon nigroviridis</name>
    <dbReference type="NCBI Taxonomy" id="99883"/>
    <lineage>
        <taxon>Eukaryota</taxon>
        <taxon>Metazoa</taxon>
        <taxon>Chordata</taxon>
        <taxon>Craniata</taxon>
        <taxon>Vertebrata</taxon>
        <taxon>Euteleostomi</taxon>
        <taxon>Actinopterygii</taxon>
        <taxon>Neopterygii</taxon>
        <taxon>Teleostei</taxon>
        <taxon>Neoteleostei</taxon>
        <taxon>Acanthomorphata</taxon>
        <taxon>Eupercaria</taxon>
        <taxon>Tetraodontiformes</taxon>
        <taxon>Tetradontoidea</taxon>
        <taxon>Tetraodontidae</taxon>
        <taxon>Tetraodon</taxon>
    </lineage>
</organism>
<dbReference type="InterPro" id="IPR018378">
    <property type="entry name" value="C-type_lectin_CS"/>
</dbReference>
<evidence type="ECO:0000256" key="13">
    <source>
        <dbReference type="SAM" id="MobiDB-lite"/>
    </source>
</evidence>
<evidence type="ECO:0000259" key="14">
    <source>
        <dbReference type="PROSITE" id="PS50041"/>
    </source>
</evidence>
<evidence type="ECO:0000256" key="4">
    <source>
        <dbReference type="ARBA" id="ARBA00022723"/>
    </source>
</evidence>
<dbReference type="PROSITE" id="PS50041">
    <property type="entry name" value="C_TYPE_LECTIN_2"/>
    <property type="match status" value="1"/>
</dbReference>
<dbReference type="PROSITE" id="PS50255">
    <property type="entry name" value="CYTOCHROME_B5_2"/>
    <property type="match status" value="2"/>
</dbReference>
<protein>
    <recommendedName>
        <fullName evidence="11">Cytochrome b5 domain-containing protein 1</fullName>
    </recommendedName>
</protein>
<dbReference type="InterPro" id="IPR033989">
    <property type="entry name" value="CD209-like_CTLD"/>
</dbReference>
<dbReference type="GO" id="GO:0003341">
    <property type="term" value="P:cilium movement"/>
    <property type="evidence" value="ECO:0007669"/>
    <property type="project" value="TreeGrafter"/>
</dbReference>
<dbReference type="KEGG" id="tng:GSTEN00003804G001"/>
<feature type="domain" description="Cytochrome b5 heme-binding" evidence="15">
    <location>
        <begin position="31"/>
        <end position="87"/>
    </location>
</feature>
<dbReference type="AlphaFoldDB" id="Q4TBD6"/>
<dbReference type="OrthoDB" id="260091at2759"/>
<comment type="subcellular location">
    <subcellularLocation>
        <location evidence="1">Cytoplasm</location>
        <location evidence="1">Cytoskeleton</location>
        <location evidence="1">Cilium axoneme</location>
    </subcellularLocation>
</comment>
<keyword evidence="8" id="KW-0206">Cytoskeleton</keyword>
<sequence length="974" mass="108789">MVTRRPLPLRPRPSGLLRAPRIRIRMESGRPRFFTPAEVAAHDTVDDLWVSCLGQVCDLSPLAERYRGDALLLPILESAGADVSHWFDPQTGDVRRCVDPLTPLRALLHPQGPLRARAPGRPVLRLGHGHRAALVGGPALPGGTAVGQDPLGPGHQRADVTGAEAPGVFGGDGGGDPAAVPVLQRSRPQLHLETRGREGTSGYLGASRWSGQQKPSAEKTTRWARRENLESSSSGPEAKITLLRPGCSVPAVLLRLSRPGCSGPGVPGLCRTQAFRSRFCSEAPRIRIRMESGRPRFFTPAEVAAHDTVDDLWVSCLGQVCDLSPLAERYRGDALLLPILESAGADVSHWFDPQTGDVRRCVDPLTHCVRYYTPRGRFVHVPPAGPSSDWDTDIGQPWWADQRYRVGRLSAKTRWVRVINALTSQEQKLQVCSEETVAEILQRYLYYNAHARSYTWKHGDVVLDMSKTLAENGVPDDDHELQELRLDPDQTFQVLQLPAQTVDVPGSDGCRHPGPGHRAGSEHDRPRFFTPAEVAAHDTVDDLWVSCLGQVCDLSPLAERYRGVALLLPILESAGADRQPLVRPADRRRAWTLWTHCVRYYTPRGRFVHVPPAGPSSDWDTDIGQPWWADQRYRVGRLSAKTRWVRVINALTSQEQKLQVCSEETVAEILQRYLYYNAHARSYTWKHGDVVLDMSKTLAENGVPDDDHELQELRLDPDRQNPQKTGTGAPPDIAMTTEYHDDPEEDSTFWTKDAGTSSRLWVLETSVLNLTESQRSTQQLSKAAANDVRLLKFAVGSNSDKLSSVAEPLKELTILKSLSRTPSHLKCSLERIINNGSVSGSCCPLDWDSFGQSCYFFSKTLLSWEEARDWCEGHESHLVILTNDKQWDFVVRLAAGALYWVGLTDETGKWEWVNGTPYVMERRRWRPGQPDSWTGHGLGWGDEDCAHMHEDGRLNDLHCTTRLRFICQKHSQRA</sequence>